<feature type="compositionally biased region" description="Polar residues" evidence="1">
    <location>
        <begin position="157"/>
        <end position="175"/>
    </location>
</feature>
<comment type="caution">
    <text evidence="2">The sequence shown here is derived from an EMBL/GenBank/DDBJ whole genome shotgun (WGS) entry which is preliminary data.</text>
</comment>
<feature type="region of interest" description="Disordered" evidence="1">
    <location>
        <begin position="1"/>
        <end position="177"/>
    </location>
</feature>
<organism evidence="2 3">
    <name type="scientific">Endozoicomonas numazuensis</name>
    <dbReference type="NCBI Taxonomy" id="1137799"/>
    <lineage>
        <taxon>Bacteria</taxon>
        <taxon>Pseudomonadati</taxon>
        <taxon>Pseudomonadota</taxon>
        <taxon>Gammaproteobacteria</taxon>
        <taxon>Oceanospirillales</taxon>
        <taxon>Endozoicomonadaceae</taxon>
        <taxon>Endozoicomonas</taxon>
    </lineage>
</organism>
<gene>
    <name evidence="2" type="ORF">GZ78_15675</name>
</gene>
<protein>
    <submittedName>
        <fullName evidence="2">Uncharacterized protein</fullName>
    </submittedName>
</protein>
<feature type="compositionally biased region" description="Polar residues" evidence="1">
    <location>
        <begin position="118"/>
        <end position="127"/>
    </location>
</feature>
<dbReference type="Proteomes" id="UP000028073">
    <property type="component" value="Unassembled WGS sequence"/>
</dbReference>
<sequence>MSSSPRESSRGNQAGRSVQTTEAQRTEGLSGEAGNPHPRHSRSLKDRIANSFLGKLFIRQPSTRNLEQRLQTRSSEASNTYLNRPATHNPYSEIDDNSALSAPFHQDHSYTDIDETEVSLSTTSPNENPYVDSEPDDDDLYSPSFSTPEDDGYLEPTPSSLKSQHPGSEPIQLSTAAVPAAEATSPYVNVIFKQEQPLGDFE</sequence>
<name>A0A081NFP0_9GAMM</name>
<evidence type="ECO:0000313" key="3">
    <source>
        <dbReference type="Proteomes" id="UP000028073"/>
    </source>
</evidence>
<feature type="compositionally biased region" description="Polar residues" evidence="1">
    <location>
        <begin position="60"/>
        <end position="82"/>
    </location>
</feature>
<reference evidence="2 3" key="1">
    <citation type="submission" date="2014-06" db="EMBL/GenBank/DDBJ databases">
        <title>Whole Genome Sequences of Three Symbiotic Endozoicomonas Bacteria.</title>
        <authorList>
            <person name="Neave M.J."/>
            <person name="Apprill A."/>
            <person name="Voolstra C.R."/>
        </authorList>
    </citation>
    <scope>NUCLEOTIDE SEQUENCE [LARGE SCALE GENOMIC DNA]</scope>
    <source>
        <strain evidence="2 3">DSM 25634</strain>
    </source>
</reference>
<proteinExistence type="predicted"/>
<evidence type="ECO:0000256" key="1">
    <source>
        <dbReference type="SAM" id="MobiDB-lite"/>
    </source>
</evidence>
<accession>A0A081NFP0</accession>
<feature type="compositionally biased region" description="Polar residues" evidence="1">
    <location>
        <begin position="1"/>
        <end position="23"/>
    </location>
</feature>
<dbReference type="RefSeq" id="WP_034837345.1">
    <property type="nucleotide sequence ID" value="NZ_JOKH01000003.1"/>
</dbReference>
<keyword evidence="3" id="KW-1185">Reference proteome</keyword>
<dbReference type="AlphaFoldDB" id="A0A081NFP0"/>
<dbReference type="EMBL" id="JOKH01000003">
    <property type="protein sequence ID" value="KEQ17263.1"/>
    <property type="molecule type" value="Genomic_DNA"/>
</dbReference>
<dbReference type="STRING" id="1137799.GZ78_15675"/>
<evidence type="ECO:0000313" key="2">
    <source>
        <dbReference type="EMBL" id="KEQ17263.1"/>
    </source>
</evidence>